<accession>A0ABP0RCW7</accession>
<dbReference type="EMBL" id="CAXAMM010041284">
    <property type="protein sequence ID" value="CAK9098429.1"/>
    <property type="molecule type" value="Genomic_DNA"/>
</dbReference>
<evidence type="ECO:0000313" key="1">
    <source>
        <dbReference type="EMBL" id="CAK9098429.1"/>
    </source>
</evidence>
<dbReference type="SUPFAM" id="SSF56219">
    <property type="entry name" value="DNase I-like"/>
    <property type="match status" value="1"/>
</dbReference>
<reference evidence="1 2" key="1">
    <citation type="submission" date="2024-02" db="EMBL/GenBank/DDBJ databases">
        <authorList>
            <person name="Chen Y."/>
            <person name="Shah S."/>
            <person name="Dougan E. K."/>
            <person name="Thang M."/>
            <person name="Chan C."/>
        </authorList>
    </citation>
    <scope>NUCLEOTIDE SEQUENCE [LARGE SCALE GENOMIC DNA]</scope>
</reference>
<name>A0ABP0RCW7_9DINO</name>
<gene>
    <name evidence="1" type="ORF">SCF082_LOCUS46125</name>
</gene>
<comment type="caution">
    <text evidence="1">The sequence shown here is derived from an EMBL/GenBank/DDBJ whole genome shotgun (WGS) entry which is preliminary data.</text>
</comment>
<dbReference type="InterPro" id="IPR036691">
    <property type="entry name" value="Endo/exonu/phosph_ase_sf"/>
</dbReference>
<sequence>MAVDREDLSWMFQFVEPAKVSEADMPSHIAVTTWNTWGVPWASPLVFHRASKWRDFHDKELQKLIGDHNAKALSTKGTPPKAVEPRKDLLVCCFQEVFSFPKGPLMDFTSRCDPSQITPFWEKFVLTLGILCRFLSCTVWDAPRKLSSGSIHRSGDRIEYGTVVGQGGMSLAWNGLVDSGLCILSTWEPVEKGFMAYQNVPGGCHEERVANKGVIWAFWDGVLVLNTHLTTRRHVKPRQLEELRVLFEHLRTRFLLKSSTQLSIYLHGDFNLDPNQEEFFGTWHQNLGLELITAGLPTNAKLTRALDHIFLWRSNEQRSELRTCSNPIKPWDTEAFCGVPLSDHCWQGVILTNNEAE</sequence>
<dbReference type="Gene3D" id="3.60.10.10">
    <property type="entry name" value="Endonuclease/exonuclease/phosphatase"/>
    <property type="match status" value="1"/>
</dbReference>
<proteinExistence type="predicted"/>
<protein>
    <submittedName>
        <fullName evidence="1">Methyltransf_11 domain-containing protein</fullName>
    </submittedName>
</protein>
<keyword evidence="2" id="KW-1185">Reference proteome</keyword>
<organism evidence="1 2">
    <name type="scientific">Durusdinium trenchii</name>
    <dbReference type="NCBI Taxonomy" id="1381693"/>
    <lineage>
        <taxon>Eukaryota</taxon>
        <taxon>Sar</taxon>
        <taxon>Alveolata</taxon>
        <taxon>Dinophyceae</taxon>
        <taxon>Suessiales</taxon>
        <taxon>Symbiodiniaceae</taxon>
        <taxon>Durusdinium</taxon>
    </lineage>
</organism>
<dbReference type="Proteomes" id="UP001642464">
    <property type="component" value="Unassembled WGS sequence"/>
</dbReference>
<evidence type="ECO:0000313" key="2">
    <source>
        <dbReference type="Proteomes" id="UP001642464"/>
    </source>
</evidence>